<sequence>MALWLPNRIIQATLLLCAAIVALTLWAALHQPWLGLGLTVSSETKSILVASTHPAGPAKGIATQSQLVSIGPVVLDPDDIVEEPDMFESYDRIDRFLQRQTELANLLRQPSVSLRIRSEAFPTAEADVLVSPARRPISDLPASFWVQLITGVGALLIGMFVLALRPADLATRLFALSGAMIALSACTAAVYSSRELAIDGGLFRMLSALNHVGSLGFGMAMIALFLIYPRRLVPHWALLIVPAIFVPWLAADIFRLVPTQTIGSQLPTSIEMLLIVVAVLVQWVINRRDPRARAALAWLGLSVIVGAGAFVSLIIAPILVESVPAIQQGYAFGFFLLIYAGLSLGVARYRLFDLSEWAFRIGFYTGGTLLLFAIDAALILLLQMQQTTSLGIALLLVGFGYLPLRGTLWSRFVANKTLADHEVFRSVIDVSLATTAPERSARWRALLEKLFDPLAIEDSKESVPDVGVRDEGVDLLLPSVADTSALIVRYPWQGRRLFSTAHQDLARELVRLLRYTEESRHAYERGSLEERNRIARDLHDDVGARLLSGLYKTELGDTHTVLRDAIADIRTIVSGLATDQPVLGQVIASLRHEAGERLSAAGIDLDWPIAANDDSDTPLDYRVYRCFVSAHREAVSNIIRHARASNVAIHVSESDGLLYTVISDDGIGIDPARATGSPNGHGLRGLIQRVNGVDGRAVIRPLPIGTTVEITIPLAPNQSAHSDSSATPNAAAHPAFKG</sequence>
<dbReference type="STRING" id="504832.OCA5_c06430"/>
<dbReference type="AlphaFoldDB" id="F8BXF0"/>
<feature type="domain" description="Signal transduction histidine kinase subgroup 3 dimerisation and phosphoacceptor" evidence="6">
    <location>
        <begin position="530"/>
        <end position="572"/>
    </location>
</feature>
<dbReference type="Proteomes" id="UP000007730">
    <property type="component" value="Chromosome"/>
</dbReference>
<reference evidence="7 8" key="1">
    <citation type="journal article" date="2011" name="J. Bacteriol.">
        <title>Complete genome sequences of the chemolithoautotrophic Oligotropha carboxidovorans strains OM4 and OM5.</title>
        <authorList>
            <person name="Volland S."/>
            <person name="Rachinger M."/>
            <person name="Strittmatter A."/>
            <person name="Daniel R."/>
            <person name="Gottschalk G."/>
            <person name="Meyer O."/>
        </authorList>
    </citation>
    <scope>NUCLEOTIDE SEQUENCE [LARGE SCALE GENOMIC DNA]</scope>
    <source>
        <strain evidence="8">ATCC 49405 / DSM 1227 / KCTC 32145 / OM5</strain>
    </source>
</reference>
<name>F8BXF0_AFIC5</name>
<evidence type="ECO:0000313" key="8">
    <source>
        <dbReference type="Proteomes" id="UP000007730"/>
    </source>
</evidence>
<dbReference type="PATRIC" id="fig|504832.7.peg.672"/>
<feature type="compositionally biased region" description="Polar residues" evidence="4">
    <location>
        <begin position="717"/>
        <end position="728"/>
    </location>
</feature>
<evidence type="ECO:0000259" key="6">
    <source>
        <dbReference type="Pfam" id="PF07730"/>
    </source>
</evidence>
<evidence type="ECO:0000256" key="2">
    <source>
        <dbReference type="ARBA" id="ARBA00022777"/>
    </source>
</evidence>
<dbReference type="GO" id="GO:0046983">
    <property type="term" value="F:protein dimerization activity"/>
    <property type="evidence" value="ECO:0007669"/>
    <property type="project" value="InterPro"/>
</dbReference>
<dbReference type="PANTHER" id="PTHR24421">
    <property type="entry name" value="NITRATE/NITRITE SENSOR PROTEIN NARX-RELATED"/>
    <property type="match status" value="1"/>
</dbReference>
<dbReference type="HOGENOM" id="CLU_023574_0_0_5"/>
<dbReference type="Gene3D" id="3.30.565.10">
    <property type="entry name" value="Histidine kinase-like ATPase, C-terminal domain"/>
    <property type="match status" value="1"/>
</dbReference>
<gene>
    <name evidence="7" type="ordered locus">OCA5_c06430</name>
</gene>
<evidence type="ECO:0000259" key="5">
    <source>
        <dbReference type="Pfam" id="PF02518"/>
    </source>
</evidence>
<keyword evidence="3" id="KW-0902">Two-component regulatory system</keyword>
<dbReference type="SUPFAM" id="SSF55874">
    <property type="entry name" value="ATPase domain of HSP90 chaperone/DNA topoisomerase II/histidine kinase"/>
    <property type="match status" value="1"/>
</dbReference>
<dbReference type="OrthoDB" id="9778496at2"/>
<feature type="domain" description="Histidine kinase/HSP90-like ATPase" evidence="5">
    <location>
        <begin position="632"/>
        <end position="715"/>
    </location>
</feature>
<dbReference type="Gene3D" id="1.20.5.1930">
    <property type="match status" value="1"/>
</dbReference>
<keyword evidence="2" id="KW-0418">Kinase</keyword>
<evidence type="ECO:0000256" key="1">
    <source>
        <dbReference type="ARBA" id="ARBA00022679"/>
    </source>
</evidence>
<proteinExistence type="predicted"/>
<dbReference type="InterPro" id="IPR003594">
    <property type="entry name" value="HATPase_dom"/>
</dbReference>
<dbReference type="eggNOG" id="COG4585">
    <property type="taxonomic scope" value="Bacteria"/>
</dbReference>
<keyword evidence="8" id="KW-1185">Reference proteome</keyword>
<protein>
    <submittedName>
        <fullName evidence="7">ATPase family protein</fullName>
    </submittedName>
</protein>
<dbReference type="Pfam" id="PF07730">
    <property type="entry name" value="HisKA_3"/>
    <property type="match status" value="1"/>
</dbReference>
<dbReference type="GO" id="GO:0000155">
    <property type="term" value="F:phosphorelay sensor kinase activity"/>
    <property type="evidence" value="ECO:0007669"/>
    <property type="project" value="InterPro"/>
</dbReference>
<dbReference type="GO" id="GO:0016020">
    <property type="term" value="C:membrane"/>
    <property type="evidence" value="ECO:0007669"/>
    <property type="project" value="InterPro"/>
</dbReference>
<dbReference type="InterPro" id="IPR036890">
    <property type="entry name" value="HATPase_C_sf"/>
</dbReference>
<feature type="region of interest" description="Disordered" evidence="4">
    <location>
        <begin position="717"/>
        <end position="738"/>
    </location>
</feature>
<organism evidence="7 8">
    <name type="scientific">Afipia carboxidovorans (strain ATCC 49405 / DSM 1227 / KCTC 32145 / OM5)</name>
    <name type="common">Oligotropha carboxidovorans</name>
    <dbReference type="NCBI Taxonomy" id="504832"/>
    <lineage>
        <taxon>Bacteria</taxon>
        <taxon>Pseudomonadati</taxon>
        <taxon>Pseudomonadota</taxon>
        <taxon>Alphaproteobacteria</taxon>
        <taxon>Hyphomicrobiales</taxon>
        <taxon>Nitrobacteraceae</taxon>
        <taxon>Afipia</taxon>
    </lineage>
</organism>
<dbReference type="CDD" id="cd16917">
    <property type="entry name" value="HATPase_UhpB-NarQ-NarX-like"/>
    <property type="match status" value="1"/>
</dbReference>
<evidence type="ECO:0000256" key="3">
    <source>
        <dbReference type="ARBA" id="ARBA00023012"/>
    </source>
</evidence>
<evidence type="ECO:0000256" key="4">
    <source>
        <dbReference type="SAM" id="MobiDB-lite"/>
    </source>
</evidence>
<dbReference type="Pfam" id="PF02518">
    <property type="entry name" value="HATPase_c"/>
    <property type="match status" value="1"/>
</dbReference>
<dbReference type="KEGG" id="ocg:OCA5_c06430"/>
<evidence type="ECO:0000313" key="7">
    <source>
        <dbReference type="EMBL" id="AEI05366.1"/>
    </source>
</evidence>
<dbReference type="EMBL" id="CP002826">
    <property type="protein sequence ID" value="AEI05366.1"/>
    <property type="molecule type" value="Genomic_DNA"/>
</dbReference>
<dbReference type="InterPro" id="IPR050482">
    <property type="entry name" value="Sensor_HK_TwoCompSys"/>
</dbReference>
<dbReference type="InterPro" id="IPR011712">
    <property type="entry name" value="Sig_transdc_His_kin_sub3_dim/P"/>
</dbReference>
<keyword evidence="1" id="KW-0808">Transferase</keyword>
<accession>F8BXF0</accession>